<organism evidence="1 2">
    <name type="scientific">Bacillus cereus</name>
    <dbReference type="NCBI Taxonomy" id="1396"/>
    <lineage>
        <taxon>Bacteria</taxon>
        <taxon>Bacillati</taxon>
        <taxon>Bacillota</taxon>
        <taxon>Bacilli</taxon>
        <taxon>Bacillales</taxon>
        <taxon>Bacillaceae</taxon>
        <taxon>Bacillus</taxon>
        <taxon>Bacillus cereus group</taxon>
    </lineage>
</organism>
<name>A0A9X0M9X3_BACCE</name>
<reference evidence="1 2" key="1">
    <citation type="submission" date="2015-12" db="EMBL/GenBank/DDBJ databases">
        <title>Bacillus cereus Group isolate.</title>
        <authorList>
            <person name="Kovac J."/>
        </authorList>
    </citation>
    <scope>NUCLEOTIDE SEQUENCE [LARGE SCALE GENOMIC DNA]</scope>
    <source>
        <strain evidence="1 2">FSL K6-0073</strain>
    </source>
</reference>
<evidence type="ECO:0000313" key="2">
    <source>
        <dbReference type="Proteomes" id="UP000075476"/>
    </source>
</evidence>
<dbReference type="AlphaFoldDB" id="A0A9X0M9X3"/>
<evidence type="ECO:0000313" key="1">
    <source>
        <dbReference type="EMBL" id="KXY27353.1"/>
    </source>
</evidence>
<gene>
    <name evidence="1" type="ORF">AT268_12980</name>
</gene>
<sequence length="501" mass="56428">MPEDLCKDVLLYTQKYAMHTINSQSDYEKFVSSWLQTASYEEYLKMRSTGWQANVDFDIVDIVSGGGGGGSTLSEKEFKSLQNSLSQGSVIKLKDGKSYSEVHEEINRYAIAAWQTCIIQKYQGRTVPEEENQGGTIEDNIYNPGLWKKITPIGENIIRIIFRYNSANSTRPKIKKISVIGGKVMEGSAKVGEIIEGDMLITIEREHRKALGISILTEQGFITYDLPEIKTPNLILKRFIFNLDLKNIKGNHLYTFSIPPEYKSIAAFPPGDFGPFGLYPTSLQEWNFETPYFTPISSATLSVIITAIYDPDNNWEVMIAENTVEGGSICEAQLPEGYSITSGAYRIKVDWRGFVRDPNIILTECESFLLLNFYPKDKSTFLVQTTDVCNKNKEDYKSPRSSLTAYALGLYLGEIGDVQHTIESFTEDGILKLKDKTFKSTGGVGYKSEMPYTSPIYSNYNLENNEYTVYSGGAIKYLIGIKNSNFEIGYQETLTQQISKD</sequence>
<accession>A0A9X0M9X3</accession>
<protein>
    <submittedName>
        <fullName evidence="1">Uncharacterized protein</fullName>
    </submittedName>
</protein>
<dbReference type="RefSeq" id="WP_061664481.1">
    <property type="nucleotide sequence ID" value="NZ_JBNTNR010000005.1"/>
</dbReference>
<proteinExistence type="predicted"/>
<dbReference type="Proteomes" id="UP000075476">
    <property type="component" value="Unassembled WGS sequence"/>
</dbReference>
<comment type="caution">
    <text evidence="1">The sequence shown here is derived from an EMBL/GenBank/DDBJ whole genome shotgun (WGS) entry which is preliminary data.</text>
</comment>
<dbReference type="EMBL" id="LOMO01000266">
    <property type="protein sequence ID" value="KXY27353.1"/>
    <property type="molecule type" value="Genomic_DNA"/>
</dbReference>